<dbReference type="EMBL" id="KK583199">
    <property type="protein sequence ID" value="KDO31093.1"/>
    <property type="molecule type" value="Genomic_DNA"/>
</dbReference>
<name>A0A067CKN9_SAPPC</name>
<sequence length="631" mass="69073">MSTTRVRLRPAAPTDVSRYEDVLARVRLRVSNALPRVFLFSAPIDPCLELPATNVSAVDAASATVVPGHHVRFGNPAWDAELLGPVRKTIRKTFAPSSPFSISLAYYATSLRRWPRPPGAFGTLCIELPLFPATTAARCALWLAGTNLPVDIGASPVLVYDLILNGPDVRNVEAIAGVRALASRPSPTQFVFYKALTNLNVDPDELHPRDAAITSVLLTSTMYDVLLAHLEWSRSKDGPTVTSWCVASASADVPDAILSTPQACVLQGRIQATAGRSACGLVFWAKSHRAHVAPLAALSDVVRGGGTAAFGHDNLDALLEMVLPRFQDPRETAQDSFGGSVASFYAALSDGHHLEWIERFLCDVFDAPPRSDDLNAMSQLLARDVATFGWSIMGPMLSRLLERWTTTSTCNWRLACGYHLVANLAGVSTDPVRLAIDAPGFHEWVVDAYTDLAGAAQMAIRHDDLESDTAAARCVLLHSFQLHAYVAQLDVNHRWFFGTAPSDIVRTIASFRGPTYDLDAIVMDLMRVHLMAPTLFAVYRHGVTALRVEWIQITLDAYSLRVLQSTTQDLSVDVCASILGVAAMADVFGSFFDLMASDRRLHMRSVSTTPRRWTIRWTPRCGSTHLLFRRV</sequence>
<dbReference type="VEuPathDB" id="FungiDB:SPRG_19614"/>
<evidence type="ECO:0000313" key="1">
    <source>
        <dbReference type="EMBL" id="KDO31093.1"/>
    </source>
</evidence>
<keyword evidence="2" id="KW-1185">Reference proteome</keyword>
<gene>
    <name evidence="1" type="ORF">SPRG_19614</name>
</gene>
<accession>A0A067CKN9</accession>
<dbReference type="KEGG" id="spar:SPRG_19614"/>
<protein>
    <submittedName>
        <fullName evidence="1">Uncharacterized protein</fullName>
    </submittedName>
</protein>
<reference evidence="1 2" key="1">
    <citation type="journal article" date="2013" name="PLoS Genet.">
        <title>Distinctive expansion of potential virulence genes in the genome of the oomycete fish pathogen Saprolegnia parasitica.</title>
        <authorList>
            <person name="Jiang R.H."/>
            <person name="de Bruijn I."/>
            <person name="Haas B.J."/>
            <person name="Belmonte R."/>
            <person name="Lobach L."/>
            <person name="Christie J."/>
            <person name="van den Ackerveken G."/>
            <person name="Bottin A."/>
            <person name="Bulone V."/>
            <person name="Diaz-Moreno S.M."/>
            <person name="Dumas B."/>
            <person name="Fan L."/>
            <person name="Gaulin E."/>
            <person name="Govers F."/>
            <person name="Grenville-Briggs L.J."/>
            <person name="Horner N.R."/>
            <person name="Levin J.Z."/>
            <person name="Mammella M."/>
            <person name="Meijer H.J."/>
            <person name="Morris P."/>
            <person name="Nusbaum C."/>
            <person name="Oome S."/>
            <person name="Phillips A.J."/>
            <person name="van Rooyen D."/>
            <person name="Rzeszutek E."/>
            <person name="Saraiva M."/>
            <person name="Secombes C.J."/>
            <person name="Seidl M.F."/>
            <person name="Snel B."/>
            <person name="Stassen J.H."/>
            <person name="Sykes S."/>
            <person name="Tripathy S."/>
            <person name="van den Berg H."/>
            <person name="Vega-Arreguin J.C."/>
            <person name="Wawra S."/>
            <person name="Young S.K."/>
            <person name="Zeng Q."/>
            <person name="Dieguez-Uribeondo J."/>
            <person name="Russ C."/>
            <person name="Tyler B.M."/>
            <person name="van West P."/>
        </authorList>
    </citation>
    <scope>NUCLEOTIDE SEQUENCE [LARGE SCALE GENOMIC DNA]</scope>
    <source>
        <strain evidence="1 2">CBS 223.65</strain>
    </source>
</reference>
<organism evidence="1 2">
    <name type="scientific">Saprolegnia parasitica (strain CBS 223.65)</name>
    <dbReference type="NCBI Taxonomy" id="695850"/>
    <lineage>
        <taxon>Eukaryota</taxon>
        <taxon>Sar</taxon>
        <taxon>Stramenopiles</taxon>
        <taxon>Oomycota</taxon>
        <taxon>Saprolegniomycetes</taxon>
        <taxon>Saprolegniales</taxon>
        <taxon>Saprolegniaceae</taxon>
        <taxon>Saprolegnia</taxon>
    </lineage>
</organism>
<dbReference type="AlphaFoldDB" id="A0A067CKN9"/>
<dbReference type="Proteomes" id="UP000030745">
    <property type="component" value="Unassembled WGS sequence"/>
</dbReference>
<evidence type="ECO:0000313" key="2">
    <source>
        <dbReference type="Proteomes" id="UP000030745"/>
    </source>
</evidence>
<dbReference type="OrthoDB" id="10346222at2759"/>
<dbReference type="OMA" id="WIERFLC"/>
<proteinExistence type="predicted"/>
<dbReference type="RefSeq" id="XP_012198345.1">
    <property type="nucleotide sequence ID" value="XM_012342955.1"/>
</dbReference>
<dbReference type="GeneID" id="24140944"/>